<dbReference type="InterPro" id="IPR009078">
    <property type="entry name" value="Ferritin-like_SF"/>
</dbReference>
<keyword evidence="12" id="KW-1185">Reference proteome</keyword>
<feature type="domain" description="Ferritin-like diiron" evidence="10">
    <location>
        <begin position="1"/>
        <end position="138"/>
    </location>
</feature>
<dbReference type="PANTHER" id="PTHR30295:SF0">
    <property type="entry name" value="BACTERIOFERRITIN"/>
    <property type="match status" value="1"/>
</dbReference>
<dbReference type="EMBL" id="BAABJQ010000021">
    <property type="protein sequence ID" value="GAA5194220.1"/>
    <property type="molecule type" value="Genomic_DNA"/>
</dbReference>
<comment type="cofactor">
    <cofactor evidence="1">
        <name>heme b</name>
        <dbReference type="ChEBI" id="CHEBI:60344"/>
    </cofactor>
</comment>
<dbReference type="SUPFAM" id="SSF47240">
    <property type="entry name" value="Ferritin-like"/>
    <property type="match status" value="1"/>
</dbReference>
<evidence type="ECO:0000256" key="9">
    <source>
        <dbReference type="ARBA" id="ARBA00047990"/>
    </source>
</evidence>
<keyword evidence="5" id="KW-0349">Heme</keyword>
<comment type="caution">
    <text evidence="11">The sequence shown here is derived from an EMBL/GenBank/DDBJ whole genome shotgun (WGS) entry which is preliminary data.</text>
</comment>
<evidence type="ECO:0000313" key="11">
    <source>
        <dbReference type="EMBL" id="GAA5194220.1"/>
    </source>
</evidence>
<dbReference type="RefSeq" id="WP_345634931.1">
    <property type="nucleotide sequence ID" value="NZ_BAABJQ010000021.1"/>
</dbReference>
<dbReference type="InterPro" id="IPR008331">
    <property type="entry name" value="Ferritin_DPS_dom"/>
</dbReference>
<sequence length="138" mass="15422">MEKEEFVELLNQDLSTEYQSIVQYTQHIATIKGAQYQALIEELRQHVSQELTHAMTLANQVDFLGGVPTVAVPQIVNEPDDDAALRQDLALETAQLQRYRDRVAQAGDLGLPDVAEALKPLLTQTQDHVMELRTALGQ</sequence>
<dbReference type="InterPro" id="IPR009040">
    <property type="entry name" value="Ferritin-like_diiron"/>
</dbReference>
<evidence type="ECO:0000259" key="10">
    <source>
        <dbReference type="PROSITE" id="PS50905"/>
    </source>
</evidence>
<keyword evidence="4" id="KW-0409">Iron storage</keyword>
<comment type="subunit">
    <text evidence="2">Homooligomer of 24 subunits, arranged as 12 dimers, that are packed together to form an approximately spherical molecule with a central cavity, in which large amounts of iron can be deposited.</text>
</comment>
<keyword evidence="6" id="KW-0479">Metal-binding</keyword>
<dbReference type="CDD" id="cd00657">
    <property type="entry name" value="Ferritin_like"/>
    <property type="match status" value="1"/>
</dbReference>
<comment type="catalytic activity">
    <reaction evidence="8">
        <text>Fe(2+)(in) = Fe(2+)(out)</text>
        <dbReference type="Rhea" id="RHEA:28486"/>
        <dbReference type="ChEBI" id="CHEBI:29033"/>
    </reaction>
</comment>
<dbReference type="PANTHER" id="PTHR30295">
    <property type="entry name" value="BACTERIOFERRITIN"/>
    <property type="match status" value="1"/>
</dbReference>
<evidence type="ECO:0000256" key="8">
    <source>
        <dbReference type="ARBA" id="ARBA00036243"/>
    </source>
</evidence>
<evidence type="ECO:0000256" key="5">
    <source>
        <dbReference type="ARBA" id="ARBA00022617"/>
    </source>
</evidence>
<protein>
    <recommendedName>
        <fullName evidence="3">ferroxidase</fullName>
        <ecNumber evidence="3">1.16.3.1</ecNumber>
    </recommendedName>
</protein>
<gene>
    <name evidence="11" type="ORF">GCM10023322_58040</name>
</gene>
<dbReference type="EC" id="1.16.3.1" evidence="3"/>
<dbReference type="InterPro" id="IPR002024">
    <property type="entry name" value="Bacterioferritin"/>
</dbReference>
<evidence type="ECO:0000256" key="4">
    <source>
        <dbReference type="ARBA" id="ARBA00022434"/>
    </source>
</evidence>
<dbReference type="PRINTS" id="PR00601">
    <property type="entry name" value="BACFERRITIN"/>
</dbReference>
<dbReference type="Proteomes" id="UP001501570">
    <property type="component" value="Unassembled WGS sequence"/>
</dbReference>
<keyword evidence="7" id="KW-0408">Iron</keyword>
<dbReference type="Gene3D" id="1.20.1260.10">
    <property type="match status" value="1"/>
</dbReference>
<organism evidence="11 12">
    <name type="scientific">Rugosimonospora acidiphila</name>
    <dbReference type="NCBI Taxonomy" id="556531"/>
    <lineage>
        <taxon>Bacteria</taxon>
        <taxon>Bacillati</taxon>
        <taxon>Actinomycetota</taxon>
        <taxon>Actinomycetes</taxon>
        <taxon>Micromonosporales</taxon>
        <taxon>Micromonosporaceae</taxon>
        <taxon>Rugosimonospora</taxon>
    </lineage>
</organism>
<comment type="catalytic activity">
    <reaction evidence="9">
        <text>4 Fe(2+) + O2 + 4 H(+) = 4 Fe(3+) + 2 H2O</text>
        <dbReference type="Rhea" id="RHEA:11148"/>
        <dbReference type="ChEBI" id="CHEBI:15377"/>
        <dbReference type="ChEBI" id="CHEBI:15378"/>
        <dbReference type="ChEBI" id="CHEBI:15379"/>
        <dbReference type="ChEBI" id="CHEBI:29033"/>
        <dbReference type="ChEBI" id="CHEBI:29034"/>
        <dbReference type="EC" id="1.16.3.1"/>
    </reaction>
</comment>
<evidence type="ECO:0000256" key="3">
    <source>
        <dbReference type="ARBA" id="ARBA00013107"/>
    </source>
</evidence>
<evidence type="ECO:0000256" key="7">
    <source>
        <dbReference type="ARBA" id="ARBA00023004"/>
    </source>
</evidence>
<evidence type="ECO:0000256" key="6">
    <source>
        <dbReference type="ARBA" id="ARBA00022723"/>
    </source>
</evidence>
<evidence type="ECO:0000256" key="2">
    <source>
        <dbReference type="ARBA" id="ARBA00011637"/>
    </source>
</evidence>
<accession>A0ABP9SF42</accession>
<dbReference type="Pfam" id="PF00210">
    <property type="entry name" value="Ferritin"/>
    <property type="match status" value="1"/>
</dbReference>
<evidence type="ECO:0000256" key="1">
    <source>
        <dbReference type="ARBA" id="ARBA00001970"/>
    </source>
</evidence>
<evidence type="ECO:0000313" key="12">
    <source>
        <dbReference type="Proteomes" id="UP001501570"/>
    </source>
</evidence>
<proteinExistence type="predicted"/>
<dbReference type="InterPro" id="IPR012347">
    <property type="entry name" value="Ferritin-like"/>
</dbReference>
<reference evidence="12" key="1">
    <citation type="journal article" date="2019" name="Int. J. Syst. Evol. Microbiol.">
        <title>The Global Catalogue of Microorganisms (GCM) 10K type strain sequencing project: providing services to taxonomists for standard genome sequencing and annotation.</title>
        <authorList>
            <consortium name="The Broad Institute Genomics Platform"/>
            <consortium name="The Broad Institute Genome Sequencing Center for Infectious Disease"/>
            <person name="Wu L."/>
            <person name="Ma J."/>
        </authorList>
    </citation>
    <scope>NUCLEOTIDE SEQUENCE [LARGE SCALE GENOMIC DNA]</scope>
    <source>
        <strain evidence="12">JCM 18304</strain>
    </source>
</reference>
<dbReference type="PROSITE" id="PS50905">
    <property type="entry name" value="FERRITIN_LIKE"/>
    <property type="match status" value="1"/>
</dbReference>
<name>A0ABP9SF42_9ACTN</name>